<reference evidence="2 3" key="1">
    <citation type="submission" date="2013-04" db="EMBL/GenBank/DDBJ databases">
        <title>The Genome Sequence of Treponema medium ATCC 700293.</title>
        <authorList>
            <consortium name="The Broad Institute Genomics Platform"/>
            <person name="Earl A."/>
            <person name="Ward D."/>
            <person name="Feldgarden M."/>
            <person name="Gevers D."/>
            <person name="Leonetti C."/>
            <person name="Blanton J.M."/>
            <person name="Dewhirst F.E."/>
            <person name="Izard J."/>
            <person name="Walker B."/>
            <person name="Young S."/>
            <person name="Zeng Q."/>
            <person name="Gargeya S."/>
            <person name="Fitzgerald M."/>
            <person name="Haas B."/>
            <person name="Abouelleil A."/>
            <person name="Allen A.W."/>
            <person name="Alvarado L."/>
            <person name="Arachchi H.M."/>
            <person name="Berlin A.M."/>
            <person name="Chapman S.B."/>
            <person name="Gainer-Dewar J."/>
            <person name="Goldberg J."/>
            <person name="Griggs A."/>
            <person name="Gujja S."/>
            <person name="Hansen M."/>
            <person name="Howarth C."/>
            <person name="Imamovic A."/>
            <person name="Ireland A."/>
            <person name="Larimer J."/>
            <person name="McCowan C."/>
            <person name="Murphy C."/>
            <person name="Pearson M."/>
            <person name="Poon T.W."/>
            <person name="Priest M."/>
            <person name="Roberts A."/>
            <person name="Saif S."/>
            <person name="Shea T."/>
            <person name="Sisk P."/>
            <person name="Sykes S."/>
            <person name="Wortman J."/>
            <person name="Nusbaum C."/>
            <person name="Birren B."/>
        </authorList>
    </citation>
    <scope>NUCLEOTIDE SEQUENCE [LARGE SCALE GENOMIC DNA]</scope>
    <source>
        <strain evidence="2 3">ATCC 700293</strain>
    </source>
</reference>
<keyword evidence="1" id="KW-0732">Signal</keyword>
<feature type="signal peptide" evidence="1">
    <location>
        <begin position="1"/>
        <end position="21"/>
    </location>
</feature>
<protein>
    <submittedName>
        <fullName evidence="2">Uncharacterized protein</fullName>
    </submittedName>
</protein>
<evidence type="ECO:0000313" key="3">
    <source>
        <dbReference type="Proteomes" id="UP000014634"/>
    </source>
</evidence>
<evidence type="ECO:0000313" key="2">
    <source>
        <dbReference type="EMBL" id="EPF27925.1"/>
    </source>
</evidence>
<organism evidence="2 3">
    <name type="scientific">Treponema medium ATCC 700293</name>
    <dbReference type="NCBI Taxonomy" id="1125700"/>
    <lineage>
        <taxon>Bacteria</taxon>
        <taxon>Pseudomonadati</taxon>
        <taxon>Spirochaetota</taxon>
        <taxon>Spirochaetia</taxon>
        <taxon>Spirochaetales</taxon>
        <taxon>Treponemataceae</taxon>
        <taxon>Treponema</taxon>
    </lineage>
</organism>
<dbReference type="RefSeq" id="WP_016523984.1">
    <property type="nucleotide sequence ID" value="NZ_KE332517.1"/>
</dbReference>
<dbReference type="Proteomes" id="UP000014634">
    <property type="component" value="Unassembled WGS sequence"/>
</dbReference>
<sequence>MKKYIAICTIMICCLSLYAQAQSKLIFYIPTETELQYFMNLYAKLKHIEDNTAVDELEELYQVFESKKYYETYQSLLFESYLLATRNQSVKNIMLNFFQREKIHTDFAETLKRLYTSKIETDTTNERKNYVRYNYNNTLFDENINFFNMNEVLTFNDTLGLMLFDNDWLQVNIDIQQNNTQDFSLIYGGGSHSLKISLKKLENIDFETFQKKEINGASSYKNQSLKYQIFELPQEGILLRSGADHIAMAVGNGVDTAFKNVENYSSIIFLYSNKHKAGYVIHHFMNISSNNNNYSIRDRLFNHIVFQSLLTFINS</sequence>
<name>A0AA87NR46_TREMD</name>
<evidence type="ECO:0000256" key="1">
    <source>
        <dbReference type="SAM" id="SignalP"/>
    </source>
</evidence>
<comment type="caution">
    <text evidence="2">The sequence shown here is derived from an EMBL/GenBank/DDBJ whole genome shotgun (WGS) entry which is preliminary data.</text>
</comment>
<accession>A0AA87NR46</accession>
<dbReference type="AlphaFoldDB" id="A0AA87NR46"/>
<proteinExistence type="predicted"/>
<gene>
    <name evidence="2" type="ORF">HMPREF9195_02056</name>
</gene>
<feature type="chain" id="PRO_5041673507" evidence="1">
    <location>
        <begin position="22"/>
        <end position="315"/>
    </location>
</feature>
<dbReference type="EMBL" id="ATFE01000014">
    <property type="protein sequence ID" value="EPF27925.1"/>
    <property type="molecule type" value="Genomic_DNA"/>
</dbReference>